<evidence type="ECO:0000259" key="2">
    <source>
        <dbReference type="Pfam" id="PF01370"/>
    </source>
</evidence>
<dbReference type="PANTHER" id="PTHR11092:SF0">
    <property type="entry name" value="EPIMERASE FAMILY PROTEIN SDR39U1"/>
    <property type="match status" value="1"/>
</dbReference>
<dbReference type="Pfam" id="PF08338">
    <property type="entry name" value="DUF1731"/>
    <property type="match status" value="1"/>
</dbReference>
<accession>A4CMJ3</accession>
<protein>
    <submittedName>
        <fullName evidence="4">Possible epimerase, NAD dependent epimerase family protein</fullName>
    </submittedName>
</protein>
<organism evidence="4 5">
    <name type="scientific">Robiginitalea biformata (strain ATCC BAA-864 / DSM 15991 / KCTC 12146 / HTCC2501)</name>
    <dbReference type="NCBI Taxonomy" id="313596"/>
    <lineage>
        <taxon>Bacteria</taxon>
        <taxon>Pseudomonadati</taxon>
        <taxon>Bacteroidota</taxon>
        <taxon>Flavobacteriia</taxon>
        <taxon>Flavobacteriales</taxon>
        <taxon>Flavobacteriaceae</taxon>
        <taxon>Robiginitalea</taxon>
    </lineage>
</organism>
<comment type="similarity">
    <text evidence="1">Belongs to the NAD(P)-dependent epimerase/dehydratase family. SDR39U1 subfamily.</text>
</comment>
<dbReference type="SUPFAM" id="SSF51735">
    <property type="entry name" value="NAD(P)-binding Rossmann-fold domains"/>
    <property type="match status" value="1"/>
</dbReference>
<dbReference type="InterPro" id="IPR013549">
    <property type="entry name" value="DUF1731"/>
</dbReference>
<feature type="domain" description="NAD-dependent epimerase/dehydratase" evidence="2">
    <location>
        <begin position="1"/>
        <end position="215"/>
    </location>
</feature>
<keyword evidence="5" id="KW-1185">Reference proteome</keyword>
<dbReference type="AlphaFoldDB" id="A4CMJ3"/>
<dbReference type="InterPro" id="IPR010099">
    <property type="entry name" value="SDR39U1"/>
</dbReference>
<dbReference type="Pfam" id="PF01370">
    <property type="entry name" value="Epimerase"/>
    <property type="match status" value="1"/>
</dbReference>
<name>A4CMJ3_ROBBH</name>
<dbReference type="InterPro" id="IPR001509">
    <property type="entry name" value="Epimerase_deHydtase"/>
</dbReference>
<proteinExistence type="inferred from homology"/>
<dbReference type="KEGG" id="rbi:RB2501_11182"/>
<evidence type="ECO:0000256" key="1">
    <source>
        <dbReference type="ARBA" id="ARBA00009353"/>
    </source>
</evidence>
<feature type="domain" description="DUF1731" evidence="3">
    <location>
        <begin position="244"/>
        <end position="290"/>
    </location>
</feature>
<sequence>MVGTAITRQCREAGVDVHYLTTRQEKIREEPGYRGFLWDPAQRTLDPRSFDGVHAVINLAGTSISQPWTPSNKRKIQQSRTDSLDTLFRHMKTNGKGQVEYLVSASAIGIYGHSFTDYHMESSTHTGEGFLAETVRQWEDAARAFEALEMPCGMLRLGLVLAGKGGALPQIARPVRFYAGAPLGSGRQWQSWIHLEDAAAMFLFAVHQQLEGVYNAVAPNPVTNAKLTRQVAEVLNKPIWLPRVPAAILKLLMGERAELVLGSQRVCADKIKMEGFTYTFANLRPALEDLL</sequence>
<dbReference type="HOGENOM" id="CLU_047373_0_3_10"/>
<gene>
    <name evidence="4" type="ordered locus">RB2501_11182</name>
</gene>
<dbReference type="STRING" id="313596.RB2501_11182"/>
<evidence type="ECO:0000313" key="4">
    <source>
        <dbReference type="EMBL" id="EAR14885.1"/>
    </source>
</evidence>
<dbReference type="NCBIfam" id="TIGR01777">
    <property type="entry name" value="yfcH"/>
    <property type="match status" value="1"/>
</dbReference>
<evidence type="ECO:0000313" key="5">
    <source>
        <dbReference type="Proteomes" id="UP000009049"/>
    </source>
</evidence>
<dbReference type="Proteomes" id="UP000009049">
    <property type="component" value="Chromosome"/>
</dbReference>
<dbReference type="eggNOG" id="COG1090">
    <property type="taxonomic scope" value="Bacteria"/>
</dbReference>
<dbReference type="InterPro" id="IPR036291">
    <property type="entry name" value="NAD(P)-bd_dom_sf"/>
</dbReference>
<dbReference type="Gene3D" id="3.40.50.720">
    <property type="entry name" value="NAD(P)-binding Rossmann-like Domain"/>
    <property type="match status" value="1"/>
</dbReference>
<dbReference type="PANTHER" id="PTHR11092">
    <property type="entry name" value="SUGAR NUCLEOTIDE EPIMERASE RELATED"/>
    <property type="match status" value="1"/>
</dbReference>
<evidence type="ECO:0000259" key="3">
    <source>
        <dbReference type="Pfam" id="PF08338"/>
    </source>
</evidence>
<reference evidence="4 5" key="1">
    <citation type="journal article" date="2009" name="J. Bacteriol.">
        <title>Complete genome sequence of Robiginitalea biformata HTCC2501.</title>
        <authorList>
            <person name="Oh H.M."/>
            <person name="Giovannoni S.J."/>
            <person name="Lee K."/>
            <person name="Ferriera S."/>
            <person name="Johnson J."/>
            <person name="Cho J.C."/>
        </authorList>
    </citation>
    <scope>NUCLEOTIDE SEQUENCE [LARGE SCALE GENOMIC DNA]</scope>
    <source>
        <strain evidence="5">ATCC BAA-864 / HTCC2501 / KCTC 12146</strain>
    </source>
</reference>
<dbReference type="EMBL" id="CP001712">
    <property type="protein sequence ID" value="EAR14885.1"/>
    <property type="molecule type" value="Genomic_DNA"/>
</dbReference>